<dbReference type="PANTHER" id="PTHR24412">
    <property type="entry name" value="KELCH PROTEIN"/>
    <property type="match status" value="1"/>
</dbReference>
<evidence type="ECO:0000256" key="3">
    <source>
        <dbReference type="ARBA" id="ARBA00023203"/>
    </source>
</evidence>
<proteinExistence type="predicted"/>
<name>A0ABQ8JUH3_DERPT</name>
<dbReference type="InterPro" id="IPR000210">
    <property type="entry name" value="BTB/POZ_dom"/>
</dbReference>
<dbReference type="Gene3D" id="3.30.710.10">
    <property type="entry name" value="Potassium Channel Kv1.1, Chain A"/>
    <property type="match status" value="1"/>
</dbReference>
<dbReference type="Gene3D" id="2.120.10.80">
    <property type="entry name" value="Kelch-type beta propeller"/>
    <property type="match status" value="1"/>
</dbReference>
<sequence length="792" mass="89936">MSSFCSSPDDQSSTLNLNYNNNNDDKRLNIDVHSTSSSLATSPVIECSIVDDYHSQNQSSSSINDKKEQNNNNNHKNNDNDNNSNNNSNNNNNISITISSFMEDENDFDDDDDSMGILSKKHPNLIHHLADKEHLNIIKTNNNDKMNDNQLMIKPRSWTVKLHKMHSTDLDNNVINNSKSPTSKQDRMMMNKIINIGKQQRPEPVQKITETNNNKRIVNVDNFTYLSMEHANASFPIFRELWQRRQVCDVVIKIDGHRFFAHRIVLCATIPYFYAMFTNDLAERNQMEIEIKSNENDDHGPSLDSEAFESLLNYAYTGAIEINSKNVQSILIGASFLGLENVQHACSDYLKVRLNVSNVIQIKTFAFALGCDALVQASKRFIHRNFEQIADSDDFLQMDSEELIEIIGSDELNVSNEKIVFEAVIRWTLHDEEMRKQNLPELIRRVRLPLLFPEYLTDVVLGQKLVRQSLECRDLIDEAKDFHLLPSRRESIARERTRPRSGHHVQGSIYAVGGLTKTGDSMSTVEVYDPQMKRWRMAEAMSMMRSRVGVAVMERKLYAIGGYNGFDRLNTVEVYDSKVKQWKRVKSMHYRRSAVGAAALNDELYVCGGYDGSISLNVVERYSSMLNEWNEVTPMNIKRSAAGVVSLDGYIYALGGHDGLMIFNSVERYDPRTKQWEFVESMLSRRCRLGCCCFGGKIYVCGGYDGCTFLQTAEVFDPQTGKWSQISKMRATRSRVALVANCSRLFAIGGYDGVSNLSSVEAYDIEKDSWEMVASMVAHEGGVGVGVIPDNY</sequence>
<dbReference type="SUPFAM" id="SSF54695">
    <property type="entry name" value="POZ domain"/>
    <property type="match status" value="1"/>
</dbReference>
<dbReference type="SUPFAM" id="SSF117281">
    <property type="entry name" value="Kelch motif"/>
    <property type="match status" value="1"/>
</dbReference>
<evidence type="ECO:0000313" key="6">
    <source>
        <dbReference type="EMBL" id="KAH9426241.1"/>
    </source>
</evidence>
<feature type="domain" description="BTB" evidence="5">
    <location>
        <begin position="248"/>
        <end position="324"/>
    </location>
</feature>
<dbReference type="SMART" id="SM00612">
    <property type="entry name" value="Kelch"/>
    <property type="match status" value="6"/>
</dbReference>
<protein>
    <submittedName>
        <fullName evidence="6">Kelch-like protein 18</fullName>
    </submittedName>
</protein>
<reference evidence="6 7" key="1">
    <citation type="journal article" date="2018" name="J. Allergy Clin. Immunol.">
        <title>High-quality assembly of Dermatophagoides pteronyssinus genome and transcriptome reveals a wide range of novel allergens.</title>
        <authorList>
            <person name="Liu X.Y."/>
            <person name="Yang K.Y."/>
            <person name="Wang M.Q."/>
            <person name="Kwok J.S."/>
            <person name="Zeng X."/>
            <person name="Yang Z."/>
            <person name="Xiao X.J."/>
            <person name="Lau C.P."/>
            <person name="Li Y."/>
            <person name="Huang Z.M."/>
            <person name="Ba J.G."/>
            <person name="Yim A.K."/>
            <person name="Ouyang C.Y."/>
            <person name="Ngai S.M."/>
            <person name="Chan T.F."/>
            <person name="Leung E.L."/>
            <person name="Liu L."/>
            <person name="Liu Z.G."/>
            <person name="Tsui S.K."/>
        </authorList>
    </citation>
    <scope>NUCLEOTIDE SEQUENCE [LARGE SCALE GENOMIC DNA]</scope>
    <source>
        <strain evidence="6">Derp</strain>
    </source>
</reference>
<dbReference type="InterPro" id="IPR011333">
    <property type="entry name" value="SKP1/BTB/POZ_sf"/>
</dbReference>
<dbReference type="InterPro" id="IPR006652">
    <property type="entry name" value="Kelch_1"/>
</dbReference>
<dbReference type="SMART" id="SM00225">
    <property type="entry name" value="BTB"/>
    <property type="match status" value="1"/>
</dbReference>
<feature type="compositionally biased region" description="Low complexity" evidence="4">
    <location>
        <begin position="1"/>
        <end position="22"/>
    </location>
</feature>
<keyword evidence="7" id="KW-1185">Reference proteome</keyword>
<organism evidence="6 7">
    <name type="scientific">Dermatophagoides pteronyssinus</name>
    <name type="common">European house dust mite</name>
    <dbReference type="NCBI Taxonomy" id="6956"/>
    <lineage>
        <taxon>Eukaryota</taxon>
        <taxon>Metazoa</taxon>
        <taxon>Ecdysozoa</taxon>
        <taxon>Arthropoda</taxon>
        <taxon>Chelicerata</taxon>
        <taxon>Arachnida</taxon>
        <taxon>Acari</taxon>
        <taxon>Acariformes</taxon>
        <taxon>Sarcoptiformes</taxon>
        <taxon>Astigmata</taxon>
        <taxon>Psoroptidia</taxon>
        <taxon>Analgoidea</taxon>
        <taxon>Pyroglyphidae</taxon>
        <taxon>Dermatophagoidinae</taxon>
        <taxon>Dermatophagoides</taxon>
    </lineage>
</organism>
<keyword evidence="2" id="KW-0677">Repeat</keyword>
<dbReference type="Pfam" id="PF01344">
    <property type="entry name" value="Kelch_1"/>
    <property type="match status" value="2"/>
</dbReference>
<comment type="caution">
    <text evidence="6">The sequence shown here is derived from an EMBL/GenBank/DDBJ whole genome shotgun (WGS) entry which is preliminary data.</text>
</comment>
<dbReference type="Pfam" id="PF24681">
    <property type="entry name" value="Kelch_KLHDC2_KLHL20_DRC7"/>
    <property type="match status" value="1"/>
</dbReference>
<keyword evidence="1" id="KW-0880">Kelch repeat</keyword>
<evidence type="ECO:0000256" key="2">
    <source>
        <dbReference type="ARBA" id="ARBA00022737"/>
    </source>
</evidence>
<dbReference type="PANTHER" id="PTHR24412:SF497">
    <property type="entry name" value="KELCH-LIKE PROTEIN 18"/>
    <property type="match status" value="1"/>
</dbReference>
<dbReference type="InterPro" id="IPR011705">
    <property type="entry name" value="BACK"/>
</dbReference>
<accession>A0ABQ8JUH3</accession>
<evidence type="ECO:0000313" key="7">
    <source>
        <dbReference type="Proteomes" id="UP000887458"/>
    </source>
</evidence>
<keyword evidence="3" id="KW-0009">Actin-binding</keyword>
<evidence type="ECO:0000256" key="1">
    <source>
        <dbReference type="ARBA" id="ARBA00022441"/>
    </source>
</evidence>
<feature type="region of interest" description="Disordered" evidence="4">
    <location>
        <begin position="55"/>
        <end position="94"/>
    </location>
</feature>
<gene>
    <name evidence="6" type="primary">KLHL18</name>
    <name evidence="6" type="ORF">DERP_007181</name>
</gene>
<reference evidence="6 7" key="2">
    <citation type="journal article" date="2022" name="Mol. Biol. Evol.">
        <title>Comparative Genomics Reveals Insights into the Divergent Evolution of Astigmatic Mites and Household Pest Adaptations.</title>
        <authorList>
            <person name="Xiong Q."/>
            <person name="Wan A.T."/>
            <person name="Liu X."/>
            <person name="Fung C.S."/>
            <person name="Xiao X."/>
            <person name="Malainual N."/>
            <person name="Hou J."/>
            <person name="Wang L."/>
            <person name="Wang M."/>
            <person name="Yang K.Y."/>
            <person name="Cui Y."/>
            <person name="Leung E.L."/>
            <person name="Nong W."/>
            <person name="Shin S.K."/>
            <person name="Au S.W."/>
            <person name="Jeong K.Y."/>
            <person name="Chew F.T."/>
            <person name="Hui J.H."/>
            <person name="Leung T.F."/>
            <person name="Tungtrongchitr A."/>
            <person name="Zhong N."/>
            <person name="Liu Z."/>
            <person name="Tsui S.K."/>
        </authorList>
    </citation>
    <scope>NUCLEOTIDE SEQUENCE [LARGE SCALE GENOMIC DNA]</scope>
    <source>
        <strain evidence="6">Derp</strain>
    </source>
</reference>
<feature type="region of interest" description="Disordered" evidence="4">
    <location>
        <begin position="1"/>
        <end position="23"/>
    </location>
</feature>
<dbReference type="Proteomes" id="UP000887458">
    <property type="component" value="Unassembled WGS sequence"/>
</dbReference>
<dbReference type="InterPro" id="IPR015915">
    <property type="entry name" value="Kelch-typ_b-propeller"/>
</dbReference>
<dbReference type="SMART" id="SM00875">
    <property type="entry name" value="BACK"/>
    <property type="match status" value="1"/>
</dbReference>
<dbReference type="PROSITE" id="PS50097">
    <property type="entry name" value="BTB"/>
    <property type="match status" value="1"/>
</dbReference>
<dbReference type="Pfam" id="PF00651">
    <property type="entry name" value="BTB"/>
    <property type="match status" value="1"/>
</dbReference>
<evidence type="ECO:0000259" key="5">
    <source>
        <dbReference type="PROSITE" id="PS50097"/>
    </source>
</evidence>
<feature type="compositionally biased region" description="Low complexity" evidence="4">
    <location>
        <begin position="70"/>
        <end position="94"/>
    </location>
</feature>
<evidence type="ECO:0000256" key="4">
    <source>
        <dbReference type="SAM" id="MobiDB-lite"/>
    </source>
</evidence>
<dbReference type="Gene3D" id="1.25.40.420">
    <property type="match status" value="1"/>
</dbReference>
<dbReference type="EMBL" id="NJHN03000012">
    <property type="protein sequence ID" value="KAH9426241.1"/>
    <property type="molecule type" value="Genomic_DNA"/>
</dbReference>
<dbReference type="Pfam" id="PF07707">
    <property type="entry name" value="BACK"/>
    <property type="match status" value="1"/>
</dbReference>